<keyword evidence="2" id="KW-0597">Phosphoprotein</keyword>
<comment type="caution">
    <text evidence="4">The sequence shown here is derived from an EMBL/GenBank/DDBJ whole genome shotgun (WGS) entry which is preliminary data.</text>
</comment>
<protein>
    <submittedName>
        <fullName evidence="4">Zinc-binding dehydrogenase</fullName>
    </submittedName>
</protein>
<dbReference type="InterPro" id="IPR013149">
    <property type="entry name" value="ADH-like_C"/>
</dbReference>
<dbReference type="Pfam" id="PF08240">
    <property type="entry name" value="ADH_N"/>
    <property type="match status" value="1"/>
</dbReference>
<feature type="domain" description="Enoyl reductase (ER)" evidence="3">
    <location>
        <begin position="238"/>
        <end position="553"/>
    </location>
</feature>
<dbReference type="Gene3D" id="3.90.180.10">
    <property type="entry name" value="Medium-chain alcohol dehydrogenases, catalytic domain"/>
    <property type="match status" value="1"/>
</dbReference>
<dbReference type="EMBL" id="JBHSWE010000001">
    <property type="protein sequence ID" value="MFC6669070.1"/>
    <property type="molecule type" value="Genomic_DNA"/>
</dbReference>
<dbReference type="InterPro" id="IPR011032">
    <property type="entry name" value="GroES-like_sf"/>
</dbReference>
<dbReference type="InterPro" id="IPR013154">
    <property type="entry name" value="ADH-like_N"/>
</dbReference>
<organism evidence="4 5">
    <name type="scientific">Marinobacterium aestuariivivens</name>
    <dbReference type="NCBI Taxonomy" id="1698799"/>
    <lineage>
        <taxon>Bacteria</taxon>
        <taxon>Pseudomonadati</taxon>
        <taxon>Pseudomonadota</taxon>
        <taxon>Gammaproteobacteria</taxon>
        <taxon>Oceanospirillales</taxon>
        <taxon>Oceanospirillaceae</taxon>
        <taxon>Marinobacterium</taxon>
    </lineage>
</organism>
<evidence type="ECO:0000256" key="1">
    <source>
        <dbReference type="ARBA" id="ARBA00022450"/>
    </source>
</evidence>
<dbReference type="PANTHER" id="PTHR43775:SF37">
    <property type="entry name" value="SI:DKEY-61P9.11"/>
    <property type="match status" value="1"/>
</dbReference>
<dbReference type="SUPFAM" id="SSF50129">
    <property type="entry name" value="GroES-like"/>
    <property type="match status" value="1"/>
</dbReference>
<dbReference type="Pfam" id="PF00107">
    <property type="entry name" value="ADH_zinc_N"/>
    <property type="match status" value="1"/>
</dbReference>
<dbReference type="PANTHER" id="PTHR43775">
    <property type="entry name" value="FATTY ACID SYNTHASE"/>
    <property type="match status" value="1"/>
</dbReference>
<evidence type="ECO:0000313" key="4">
    <source>
        <dbReference type="EMBL" id="MFC6669070.1"/>
    </source>
</evidence>
<evidence type="ECO:0000313" key="5">
    <source>
        <dbReference type="Proteomes" id="UP001596422"/>
    </source>
</evidence>
<dbReference type="Gene3D" id="3.40.50.720">
    <property type="entry name" value="NAD(P)-binding Rossmann-like Domain"/>
    <property type="match status" value="2"/>
</dbReference>
<dbReference type="InterPro" id="IPR020843">
    <property type="entry name" value="ER"/>
</dbReference>
<gene>
    <name evidence="4" type="ORF">ACFQDL_02295</name>
</gene>
<keyword evidence="5" id="KW-1185">Reference proteome</keyword>
<name>A0ABW1ZVF0_9GAMM</name>
<proteinExistence type="predicted"/>
<dbReference type="CDD" id="cd05195">
    <property type="entry name" value="enoyl_red"/>
    <property type="match status" value="1"/>
</dbReference>
<dbReference type="SUPFAM" id="SSF51735">
    <property type="entry name" value="NAD(P)-binding Rossmann-fold domains"/>
    <property type="match status" value="2"/>
</dbReference>
<dbReference type="InterPro" id="IPR036291">
    <property type="entry name" value="NAD(P)-bd_dom_sf"/>
</dbReference>
<dbReference type="RefSeq" id="WP_379907616.1">
    <property type="nucleotide sequence ID" value="NZ_JBHSWE010000001.1"/>
</dbReference>
<dbReference type="PROSITE" id="PS01162">
    <property type="entry name" value="QOR_ZETA_CRYSTAL"/>
    <property type="match status" value="1"/>
</dbReference>
<evidence type="ECO:0000259" key="3">
    <source>
        <dbReference type="SMART" id="SM00829"/>
    </source>
</evidence>
<sequence length="631" mass="67900">MGGAKRNPSPQAEAQRWLLLADDNGLAEPLADALKAAGQQVLLAHAAERYGLENGEFRVDPLSRESVEQLLDAVAATGGCDQVVQLMGLDSEEAGATGLLPLQDKRCAPVLTLVRALEAVAWSHPPHLSLITCGAALCDDPGAEVRNLEVVASQAPLWGLGRVLMNEHPELNARLIDLAAADIGELMPALAQTLLTADEDELLLTPQALYGLRLEPLPLTTATLNDADEVKLDFAEPGPLKHLKWFAMPRQAPAAGEVAVRPLASGLNFRDVMYAMGLLSDEAVENGFSGPTLGMEFAGEVVEVGEGVSELRSGDRVMGFASACFSTRVVTPASALAKLPDGWSCAEAATVPTVFVTAWYALEYLARLQPGERVLIHGAAGGVGIAAIQIARYLGAEVFATAGSDEKRDFLRLMGADHILDSRSLAYADQIMQITGGEGIDVVLNSLAGEAINKNLAILRPFGRFCELGKRDFYENSKIGLRPFRNNITYYGIDADQLMVERADLSARLFREVMDRFSEGALRPLPYRLFPASRASDAFRYMQQAKQIGKIVIGFDERPKASPQPVHDLPALSLAADGCYLVTGGLSGFGLRSACWLAEQGRVIWCWRAAAGPGPTKRKPPLLGSRPKEWR</sequence>
<dbReference type="Proteomes" id="UP001596422">
    <property type="component" value="Unassembled WGS sequence"/>
</dbReference>
<reference evidence="5" key="1">
    <citation type="journal article" date="2019" name="Int. J. Syst. Evol. Microbiol.">
        <title>The Global Catalogue of Microorganisms (GCM) 10K type strain sequencing project: providing services to taxonomists for standard genome sequencing and annotation.</title>
        <authorList>
            <consortium name="The Broad Institute Genomics Platform"/>
            <consortium name="The Broad Institute Genome Sequencing Center for Infectious Disease"/>
            <person name="Wu L."/>
            <person name="Ma J."/>
        </authorList>
    </citation>
    <scope>NUCLEOTIDE SEQUENCE [LARGE SCALE GENOMIC DNA]</scope>
    <source>
        <strain evidence="5">NBRC 111756</strain>
    </source>
</reference>
<dbReference type="InterPro" id="IPR002364">
    <property type="entry name" value="Quin_OxRdtase/zeta-crystal_CS"/>
</dbReference>
<dbReference type="SMART" id="SM00829">
    <property type="entry name" value="PKS_ER"/>
    <property type="match status" value="1"/>
</dbReference>
<evidence type="ECO:0000256" key="2">
    <source>
        <dbReference type="ARBA" id="ARBA00022553"/>
    </source>
</evidence>
<keyword evidence="1" id="KW-0596">Phosphopantetheine</keyword>
<accession>A0ABW1ZVF0</accession>
<dbReference type="InterPro" id="IPR050091">
    <property type="entry name" value="PKS_NRPS_Biosynth_Enz"/>
</dbReference>